<dbReference type="Pfam" id="PF00028">
    <property type="entry name" value="Cadherin"/>
    <property type="match status" value="9"/>
</dbReference>
<dbReference type="PROSITE" id="PS00232">
    <property type="entry name" value="CADHERIN_1"/>
    <property type="match status" value="2"/>
</dbReference>
<evidence type="ECO:0000256" key="1">
    <source>
        <dbReference type="ARBA" id="ARBA00004167"/>
    </source>
</evidence>
<evidence type="ECO:0000313" key="12">
    <source>
        <dbReference type="EMBL" id="PIK59218.1"/>
    </source>
</evidence>
<dbReference type="SMART" id="SM00112">
    <property type="entry name" value="CA"/>
    <property type="match status" value="9"/>
</dbReference>
<evidence type="ECO:0000256" key="7">
    <source>
        <dbReference type="ARBA" id="ARBA00022989"/>
    </source>
</evidence>
<evidence type="ECO:0000256" key="6">
    <source>
        <dbReference type="ARBA" id="ARBA00022889"/>
    </source>
</evidence>
<dbReference type="FunFam" id="2.60.40.60:FF:000020">
    <property type="entry name" value="Dachsous cadherin-related 1b"/>
    <property type="match status" value="1"/>
</dbReference>
<dbReference type="FunFam" id="2.60.40.60:FF:000033">
    <property type="entry name" value="FAT atypical cadherin 1"/>
    <property type="match status" value="1"/>
</dbReference>
<feature type="domain" description="Cadherin" evidence="11">
    <location>
        <begin position="739"/>
        <end position="846"/>
    </location>
</feature>
<evidence type="ECO:0000256" key="10">
    <source>
        <dbReference type="PROSITE-ProRule" id="PRU00043"/>
    </source>
</evidence>
<dbReference type="GO" id="GO:0005886">
    <property type="term" value="C:plasma membrane"/>
    <property type="evidence" value="ECO:0007669"/>
    <property type="project" value="InterPro"/>
</dbReference>
<feature type="domain" description="Cadherin" evidence="11">
    <location>
        <begin position="108"/>
        <end position="213"/>
    </location>
</feature>
<evidence type="ECO:0000313" key="13">
    <source>
        <dbReference type="Proteomes" id="UP000230750"/>
    </source>
</evidence>
<dbReference type="InterPro" id="IPR002126">
    <property type="entry name" value="Cadherin-like_dom"/>
</dbReference>
<keyword evidence="6" id="KW-0130">Cell adhesion</keyword>
<dbReference type="GO" id="GO:0007156">
    <property type="term" value="P:homophilic cell adhesion via plasma membrane adhesion molecules"/>
    <property type="evidence" value="ECO:0007669"/>
    <property type="project" value="InterPro"/>
</dbReference>
<feature type="domain" description="Cadherin" evidence="11">
    <location>
        <begin position="424"/>
        <end position="528"/>
    </location>
</feature>
<keyword evidence="8" id="KW-0472">Membrane</keyword>
<dbReference type="OrthoDB" id="9990384at2759"/>
<dbReference type="STRING" id="307972.A0A2G8LG39"/>
<dbReference type="FunFam" id="2.60.40.60:FF:000092">
    <property type="entry name" value="Protocadherin 8"/>
    <property type="match status" value="1"/>
</dbReference>
<keyword evidence="2" id="KW-0812">Transmembrane</keyword>
<dbReference type="CDD" id="cd11304">
    <property type="entry name" value="Cadherin_repeat"/>
    <property type="match status" value="10"/>
</dbReference>
<evidence type="ECO:0000256" key="8">
    <source>
        <dbReference type="ARBA" id="ARBA00023136"/>
    </source>
</evidence>
<organism evidence="12 13">
    <name type="scientific">Stichopus japonicus</name>
    <name type="common">Sea cucumber</name>
    <dbReference type="NCBI Taxonomy" id="307972"/>
    <lineage>
        <taxon>Eukaryota</taxon>
        <taxon>Metazoa</taxon>
        <taxon>Echinodermata</taxon>
        <taxon>Eleutherozoa</taxon>
        <taxon>Echinozoa</taxon>
        <taxon>Holothuroidea</taxon>
        <taxon>Aspidochirotacea</taxon>
        <taxon>Aspidochirotida</taxon>
        <taxon>Stichopodidae</taxon>
        <taxon>Apostichopus</taxon>
    </lineage>
</organism>
<dbReference type="Gene3D" id="2.60.40.60">
    <property type="entry name" value="Cadherins"/>
    <property type="match status" value="10"/>
</dbReference>
<keyword evidence="4" id="KW-0677">Repeat</keyword>
<feature type="domain" description="Cadherin" evidence="11">
    <location>
        <begin position="653"/>
        <end position="738"/>
    </location>
</feature>
<proteinExistence type="predicted"/>
<dbReference type="PANTHER" id="PTHR24026">
    <property type="entry name" value="FAT ATYPICAL CADHERIN-RELATED"/>
    <property type="match status" value="1"/>
</dbReference>
<dbReference type="PRINTS" id="PR00205">
    <property type="entry name" value="CADHERIN"/>
</dbReference>
<dbReference type="GO" id="GO:0005509">
    <property type="term" value="F:calcium ion binding"/>
    <property type="evidence" value="ECO:0007669"/>
    <property type="project" value="UniProtKB-UniRule"/>
</dbReference>
<keyword evidence="9" id="KW-0325">Glycoprotein</keyword>
<evidence type="ECO:0000256" key="2">
    <source>
        <dbReference type="ARBA" id="ARBA00022692"/>
    </source>
</evidence>
<gene>
    <name evidence="12" type="ORF">BSL78_03857</name>
</gene>
<sequence>MNPYPEESVAEDIGEGVAIVQVFTTDEDTEVNSGVMYRIVQGNIGGVFTVDAEGVISRGPTPLDRETLDFYLLVVEAFDPSAPSLPTDTAVVTIQITDVNDVVPEFVQSIYSRLDLTEDVEIGTRVINVQAQDMDLLAAGMVRYSIIAGDDQGFFDIDATTGEIRTSSEFPSISETMTFNLTVQARDQSAPFNVGTAYVVVNILDAGEIPPVFVLPRYEADSIENLGPGTFVVQVQALVENRPANLRYSLDPNAHPDVMMHFIVNETTGEIIIRSPLDREDNDFFAFTVFAEGETISSSTAVWVTVLDANDNAPTFIEFPEDVTIMEGSPAQTVIGEIRTSDLDINQNAQINYRISDGNREGAFTLRTTTEGISLITTRPLNREFTDEYNITIIAFDSGEPVLESSQTVRISVGDINDNAPLFTTSSYSGTIFENVLSSSPVATLTVTDSDLTATNDLIFTIIQGNEEGKFTVNNRGEVTLTSSLDRETVDSYQLTVRLQDPSYDDQYQVFVPVYVTVLDQNDNSPIFAQDNYEAQVGEGLRSVIVTTVSASDRDLGVNREIRFNVTGSNSEFFTIDPIQGHLLTDTELDREALDAYIVVITATDQAADPMERLTSTTTVTVSVTDINDSPPAFTAQQYGPYSILEESTNAFIDTIQATDPDLGTGGMVTFSLIGEFRDYFRLNPSTGLLTVNPNRPLDYEEQQQINITIVARDAEGLQSTRDVTINVININDNNPRFEGAPYTFTISENVTTGTLAFIAVATDADLGPPGVVTYSIVDGNTDNVFWINPDNGEIYINKTLDRETIASYDLVIEANDNPVNPDDTRTTTTSLTITVSDADDVPPTFPSDRYLGTILENTFIGTLVSMDRPIIAVDSDEVSVIMYVIRGNESASFMIDPLSGELRSSEVFDREVKAMYTFTVIATDSQGSYAEAEVVVTVLDANDNEPVLDLSEYNYTIPEGSVPGSLVGQLTATDGDGHAVRFSIITGAEDKFIIDPETGWISVSK</sequence>
<dbReference type="EMBL" id="MRZV01000089">
    <property type="protein sequence ID" value="PIK59218.1"/>
    <property type="molecule type" value="Genomic_DNA"/>
</dbReference>
<evidence type="ECO:0000256" key="3">
    <source>
        <dbReference type="ARBA" id="ARBA00022729"/>
    </source>
</evidence>
<feature type="domain" description="Cadherin" evidence="11">
    <location>
        <begin position="847"/>
        <end position="949"/>
    </location>
</feature>
<evidence type="ECO:0000256" key="9">
    <source>
        <dbReference type="ARBA" id="ARBA00023180"/>
    </source>
</evidence>
<evidence type="ECO:0000259" key="11">
    <source>
        <dbReference type="PROSITE" id="PS50268"/>
    </source>
</evidence>
<dbReference type="FunFam" id="2.60.40.60:FF:000081">
    <property type="entry name" value="protocadherin Fat 4"/>
    <property type="match status" value="1"/>
</dbReference>
<feature type="domain" description="Cadherin" evidence="11">
    <location>
        <begin position="529"/>
        <end position="634"/>
    </location>
</feature>
<dbReference type="GO" id="GO:0048729">
    <property type="term" value="P:tissue morphogenesis"/>
    <property type="evidence" value="ECO:0007669"/>
    <property type="project" value="UniProtKB-ARBA"/>
</dbReference>
<dbReference type="InterPro" id="IPR020894">
    <property type="entry name" value="Cadherin_CS"/>
</dbReference>
<dbReference type="GO" id="GO:0009887">
    <property type="term" value="P:animal organ morphogenesis"/>
    <property type="evidence" value="ECO:0007669"/>
    <property type="project" value="UniProtKB-ARBA"/>
</dbReference>
<keyword evidence="7" id="KW-1133">Transmembrane helix</keyword>
<dbReference type="PANTHER" id="PTHR24026:SF136">
    <property type="entry name" value="PROTOCADHERIN-23"/>
    <property type="match status" value="1"/>
</dbReference>
<dbReference type="GO" id="GO:0048731">
    <property type="term" value="P:system development"/>
    <property type="evidence" value="ECO:0007669"/>
    <property type="project" value="UniProtKB-ARBA"/>
</dbReference>
<comment type="caution">
    <text evidence="12">The sequence shown here is derived from an EMBL/GenBank/DDBJ whole genome shotgun (WGS) entry which is preliminary data.</text>
</comment>
<dbReference type="InterPro" id="IPR015919">
    <property type="entry name" value="Cadherin-like_sf"/>
</dbReference>
<feature type="domain" description="Cadherin" evidence="11">
    <location>
        <begin position="214"/>
        <end position="316"/>
    </location>
</feature>
<evidence type="ECO:0000256" key="5">
    <source>
        <dbReference type="ARBA" id="ARBA00022837"/>
    </source>
</evidence>
<reference evidence="12 13" key="1">
    <citation type="journal article" date="2017" name="PLoS Biol.">
        <title>The sea cucumber genome provides insights into morphological evolution and visceral regeneration.</title>
        <authorList>
            <person name="Zhang X."/>
            <person name="Sun L."/>
            <person name="Yuan J."/>
            <person name="Sun Y."/>
            <person name="Gao Y."/>
            <person name="Zhang L."/>
            <person name="Li S."/>
            <person name="Dai H."/>
            <person name="Hamel J.F."/>
            <person name="Liu C."/>
            <person name="Yu Y."/>
            <person name="Liu S."/>
            <person name="Lin W."/>
            <person name="Guo K."/>
            <person name="Jin S."/>
            <person name="Xu P."/>
            <person name="Storey K.B."/>
            <person name="Huan P."/>
            <person name="Zhang T."/>
            <person name="Zhou Y."/>
            <person name="Zhang J."/>
            <person name="Lin C."/>
            <person name="Li X."/>
            <person name="Xing L."/>
            <person name="Huo D."/>
            <person name="Sun M."/>
            <person name="Wang L."/>
            <person name="Mercier A."/>
            <person name="Li F."/>
            <person name="Yang H."/>
            <person name="Xiang J."/>
        </authorList>
    </citation>
    <scope>NUCLEOTIDE SEQUENCE [LARGE SCALE GENOMIC DNA]</scope>
    <source>
        <strain evidence="12">Shaxun</strain>
        <tissue evidence="12">Muscle</tissue>
    </source>
</reference>
<comment type="subcellular location">
    <subcellularLocation>
        <location evidence="1">Membrane</location>
        <topology evidence="1">Single-pass membrane protein</topology>
    </subcellularLocation>
</comment>
<feature type="domain" description="Cadherin" evidence="11">
    <location>
        <begin position="950"/>
        <end position="1006"/>
    </location>
</feature>
<keyword evidence="3" id="KW-0732">Signal</keyword>
<keyword evidence="13" id="KW-1185">Reference proteome</keyword>
<dbReference type="FunFam" id="2.60.40.60:FF:000104">
    <property type="entry name" value="cadherin-23 isoform X1"/>
    <property type="match status" value="2"/>
</dbReference>
<feature type="domain" description="Cadherin" evidence="11">
    <location>
        <begin position="317"/>
        <end position="423"/>
    </location>
</feature>
<dbReference type="Proteomes" id="UP000230750">
    <property type="component" value="Unassembled WGS sequence"/>
</dbReference>
<evidence type="ECO:0000256" key="4">
    <source>
        <dbReference type="ARBA" id="ARBA00022737"/>
    </source>
</evidence>
<feature type="domain" description="Cadherin" evidence="11">
    <location>
        <begin position="8"/>
        <end position="106"/>
    </location>
</feature>
<keyword evidence="5 10" id="KW-0106">Calcium</keyword>
<dbReference type="AlphaFoldDB" id="A0A2G8LG39"/>
<dbReference type="SUPFAM" id="SSF49313">
    <property type="entry name" value="Cadherin-like"/>
    <property type="match status" value="10"/>
</dbReference>
<accession>A0A2G8LG39</accession>
<protein>
    <submittedName>
        <fullName evidence="12">Putative cadherin-23</fullName>
    </submittedName>
</protein>
<name>A0A2G8LG39_STIJA</name>
<dbReference type="PROSITE" id="PS50268">
    <property type="entry name" value="CADHERIN_2"/>
    <property type="match status" value="10"/>
</dbReference>